<sequence>MVSCVPHKLTPWDEVLGDPEIETTSSSDRDLTEQRQRQCFSAVVQRPPREPPVLPLVDFPEPARRESIGGERRRMTCTPCDLGKRAVMNAPFVHWEEMRHTTVSSQLTSNDPELHTPLRPGLPPSGVPMHSHLDPGLFERMFESITSDHIASDHIASHFGGVKIQASREGPRYSKIPTLGQKALDIPKDSSRIPTDRVFSVECRSPQNT</sequence>
<dbReference type="AlphaFoldDB" id="A0A9P7YI77"/>
<keyword evidence="2" id="KW-1185">Reference proteome</keyword>
<accession>A0A9P7YI77</accession>
<comment type="caution">
    <text evidence="1">The sequence shown here is derived from an EMBL/GenBank/DDBJ whole genome shotgun (WGS) entry which is preliminary data.</text>
</comment>
<name>A0A9P7YI77_9HELO</name>
<dbReference type="EMBL" id="MU251467">
    <property type="protein sequence ID" value="KAG9234304.1"/>
    <property type="molecule type" value="Genomic_DNA"/>
</dbReference>
<evidence type="ECO:0000313" key="2">
    <source>
        <dbReference type="Proteomes" id="UP000824998"/>
    </source>
</evidence>
<reference evidence="1" key="1">
    <citation type="journal article" date="2021" name="IMA Fungus">
        <title>Genomic characterization of three marine fungi, including Emericellopsis atlantica sp. nov. with signatures of a generalist lifestyle and marine biomass degradation.</title>
        <authorList>
            <person name="Hagestad O.C."/>
            <person name="Hou L."/>
            <person name="Andersen J.H."/>
            <person name="Hansen E.H."/>
            <person name="Altermark B."/>
            <person name="Li C."/>
            <person name="Kuhnert E."/>
            <person name="Cox R.J."/>
            <person name="Crous P.W."/>
            <person name="Spatafora J.W."/>
            <person name="Lail K."/>
            <person name="Amirebrahimi M."/>
            <person name="Lipzen A."/>
            <person name="Pangilinan J."/>
            <person name="Andreopoulos W."/>
            <person name="Hayes R.D."/>
            <person name="Ng V."/>
            <person name="Grigoriev I.V."/>
            <person name="Jackson S.A."/>
            <person name="Sutton T.D.S."/>
            <person name="Dobson A.D.W."/>
            <person name="Rama T."/>
        </authorList>
    </citation>
    <scope>NUCLEOTIDE SEQUENCE</scope>
    <source>
        <strain evidence="1">TRa018bII</strain>
    </source>
</reference>
<evidence type="ECO:0000313" key="1">
    <source>
        <dbReference type="EMBL" id="KAG9234304.1"/>
    </source>
</evidence>
<gene>
    <name evidence="1" type="ORF">BJ875DRAFT_441384</name>
</gene>
<proteinExistence type="predicted"/>
<organism evidence="1 2">
    <name type="scientific">Amylocarpus encephaloides</name>
    <dbReference type="NCBI Taxonomy" id="45428"/>
    <lineage>
        <taxon>Eukaryota</taxon>
        <taxon>Fungi</taxon>
        <taxon>Dikarya</taxon>
        <taxon>Ascomycota</taxon>
        <taxon>Pezizomycotina</taxon>
        <taxon>Leotiomycetes</taxon>
        <taxon>Helotiales</taxon>
        <taxon>Helotiales incertae sedis</taxon>
        <taxon>Amylocarpus</taxon>
    </lineage>
</organism>
<dbReference type="Proteomes" id="UP000824998">
    <property type="component" value="Unassembled WGS sequence"/>
</dbReference>
<protein>
    <submittedName>
        <fullName evidence="1">Uncharacterized protein</fullName>
    </submittedName>
</protein>